<comment type="caution">
    <text evidence="2">The sequence shown here is derived from an EMBL/GenBank/DDBJ whole genome shotgun (WGS) entry which is preliminary data.</text>
</comment>
<gene>
    <name evidence="2" type="ORF">LCGC14_1981210</name>
</gene>
<protein>
    <submittedName>
        <fullName evidence="2">Uncharacterized protein</fullName>
    </submittedName>
</protein>
<feature type="non-terminal residue" evidence="2">
    <location>
        <position position="1"/>
    </location>
</feature>
<keyword evidence="1" id="KW-0812">Transmembrane</keyword>
<evidence type="ECO:0000313" key="2">
    <source>
        <dbReference type="EMBL" id="KKL82790.1"/>
    </source>
</evidence>
<reference evidence="2" key="1">
    <citation type="journal article" date="2015" name="Nature">
        <title>Complex archaea that bridge the gap between prokaryotes and eukaryotes.</title>
        <authorList>
            <person name="Spang A."/>
            <person name="Saw J.H."/>
            <person name="Jorgensen S.L."/>
            <person name="Zaremba-Niedzwiedzka K."/>
            <person name="Martijn J."/>
            <person name="Lind A.E."/>
            <person name="van Eijk R."/>
            <person name="Schleper C."/>
            <person name="Guy L."/>
            <person name="Ettema T.J."/>
        </authorList>
    </citation>
    <scope>NUCLEOTIDE SEQUENCE</scope>
</reference>
<proteinExistence type="predicted"/>
<evidence type="ECO:0000256" key="1">
    <source>
        <dbReference type="SAM" id="Phobius"/>
    </source>
</evidence>
<name>A0A0F9HM54_9ZZZZ</name>
<accession>A0A0F9HM54</accession>
<dbReference type="EMBL" id="LAZR01022175">
    <property type="protein sequence ID" value="KKL82790.1"/>
    <property type="molecule type" value="Genomic_DNA"/>
</dbReference>
<keyword evidence="1" id="KW-1133">Transmembrane helix</keyword>
<feature type="transmembrane region" description="Helical" evidence="1">
    <location>
        <begin position="52"/>
        <end position="72"/>
    </location>
</feature>
<organism evidence="2">
    <name type="scientific">marine sediment metagenome</name>
    <dbReference type="NCBI Taxonomy" id="412755"/>
    <lineage>
        <taxon>unclassified sequences</taxon>
        <taxon>metagenomes</taxon>
        <taxon>ecological metagenomes</taxon>
    </lineage>
</organism>
<keyword evidence="1" id="KW-0472">Membrane</keyword>
<sequence length="98" mass="11450">HGQVQYTNIGYAIIEFRRISELVDPNVTVIPDPDPVNTTHFQKNVFSMPREWNTGIFVFFGSIVVIIFVVVVRNRKPNVEFNERIDKYGQNKKEKPEK</sequence>
<dbReference type="AlphaFoldDB" id="A0A0F9HM54"/>